<keyword evidence="2" id="KW-1185">Reference proteome</keyword>
<dbReference type="OrthoDB" id="7471064at2"/>
<proteinExistence type="predicted"/>
<dbReference type="AlphaFoldDB" id="A0A369VPP4"/>
<protein>
    <submittedName>
        <fullName evidence="1">XRE family transcriptional regulator</fullName>
    </submittedName>
</protein>
<dbReference type="Proteomes" id="UP000253918">
    <property type="component" value="Unassembled WGS sequence"/>
</dbReference>
<accession>A0A369VPP4</accession>
<organism evidence="1 2">
    <name type="scientific">Sphingomonas aracearum</name>
    <dbReference type="NCBI Taxonomy" id="2283317"/>
    <lineage>
        <taxon>Bacteria</taxon>
        <taxon>Pseudomonadati</taxon>
        <taxon>Pseudomonadota</taxon>
        <taxon>Alphaproteobacteria</taxon>
        <taxon>Sphingomonadales</taxon>
        <taxon>Sphingomonadaceae</taxon>
        <taxon>Sphingomonas</taxon>
    </lineage>
</organism>
<comment type="caution">
    <text evidence="1">The sequence shown here is derived from an EMBL/GenBank/DDBJ whole genome shotgun (WGS) entry which is preliminary data.</text>
</comment>
<evidence type="ECO:0000313" key="1">
    <source>
        <dbReference type="EMBL" id="RDE04358.1"/>
    </source>
</evidence>
<dbReference type="EMBL" id="QQNB01000005">
    <property type="protein sequence ID" value="RDE04358.1"/>
    <property type="molecule type" value="Genomic_DNA"/>
</dbReference>
<name>A0A369VPP4_9SPHN</name>
<reference evidence="1 2" key="1">
    <citation type="submission" date="2018-07" db="EMBL/GenBank/DDBJ databases">
        <title>a novel species of Sphingomonas isolated from the rhizosphere soil of Araceae plant.</title>
        <authorList>
            <person name="Zhiyong W."/>
            <person name="Qinglan Z."/>
            <person name="Zhiwei F."/>
            <person name="Ding X."/>
            <person name="Gejiao W."/>
            <person name="Shixue Z."/>
        </authorList>
    </citation>
    <scope>NUCLEOTIDE SEQUENCE [LARGE SCALE GENOMIC DNA]</scope>
    <source>
        <strain evidence="1 2">WZY 27</strain>
    </source>
</reference>
<gene>
    <name evidence="1" type="ORF">DVW87_16485</name>
</gene>
<evidence type="ECO:0000313" key="2">
    <source>
        <dbReference type="Proteomes" id="UP000253918"/>
    </source>
</evidence>
<sequence>MEVKQMRLRQLELRTRINRARLGRILHRDAAKRHAMTLVEFRTLLHALDIDPVQAIIAAELIQDPVIANDERFANLAVMLSTLLKGLPQRLVGALCEVDGMDGSEIRQEWGIYFQSAVVNRMVQEIGDIIERRSRMSKDADPFVFDR</sequence>